<dbReference type="InterPro" id="IPR011340">
    <property type="entry name" value="Cys_dSase-rel"/>
</dbReference>
<dbReference type="Gene3D" id="3.90.1150.10">
    <property type="entry name" value="Aspartate Aminotransferase, domain 1"/>
    <property type="match status" value="1"/>
</dbReference>
<sequence>MAAFPIDEVRSRFPGLQRMVDGRQAIFFDGPGGSQSPDSVGDAVRHYLLHQNANIGMSFATSVETDCLIDDALRACADFVGCKNHREIVFGQNMTSLTIQLATALSRTWNPGDEVVVTRLDHDSNVRPWMLAAEWSGATLRRVDIDPDGCTHNRSSLEDSINENTVLVAVGAASNLSGTINDVSAIAEKAHAVGAEVFVDAVHYAPHCLINVEAMGCDYLACSSYKFFGTHQGVLWGRSKRLAELPVAKLRAATEEIPFRWMTGTQSHEAMAGTIAAIEHIAWIGRCVSDGDLSRREALGCAFEAIEEYEQSLCWRMIDGLQALDGVRIWGITDSERKTERAPTVSFTHDSMSPKRIADALAERGIFVWEGNFYALELTEALGLEPEGVLRVGVLHYNTMDEVDRFLDELADILSS</sequence>
<name>A0A075G0E6_9EURY</name>
<accession>A0A075G0E6</accession>
<evidence type="ECO:0000259" key="1">
    <source>
        <dbReference type="Pfam" id="PF00266"/>
    </source>
</evidence>
<dbReference type="Pfam" id="PF00266">
    <property type="entry name" value="Aminotran_5"/>
    <property type="match status" value="1"/>
</dbReference>
<dbReference type="AlphaFoldDB" id="A0A075G0E6"/>
<feature type="domain" description="Aminotransferase class V" evidence="1">
    <location>
        <begin position="26"/>
        <end position="406"/>
    </location>
</feature>
<dbReference type="InterPro" id="IPR000192">
    <property type="entry name" value="Aminotrans_V_dom"/>
</dbReference>
<proteinExistence type="predicted"/>
<dbReference type="Gene3D" id="3.40.640.10">
    <property type="entry name" value="Type I PLP-dependent aspartate aminotransferase-like (Major domain)"/>
    <property type="match status" value="1"/>
</dbReference>
<reference evidence="2" key="1">
    <citation type="journal article" date="2014" name="Genome Biol. Evol.">
        <title>Pangenome evidence for extensive interdomain horizontal transfer affecting lineage core and shell genes in uncultured planktonic thaumarchaeota and euryarchaeota.</title>
        <authorList>
            <person name="Deschamps P."/>
            <person name="Zivanovic Y."/>
            <person name="Moreira D."/>
            <person name="Rodriguez-Valera F."/>
            <person name="Lopez-Garcia P."/>
        </authorList>
    </citation>
    <scope>NUCLEOTIDE SEQUENCE</scope>
</reference>
<organism evidence="2">
    <name type="scientific">uncultured marine group II/III euryarchaeote KM3_01_B07</name>
    <dbReference type="NCBI Taxonomy" id="1457832"/>
    <lineage>
        <taxon>Archaea</taxon>
        <taxon>Methanobacteriati</taxon>
        <taxon>Methanobacteriota</taxon>
        <taxon>environmental samples</taxon>
    </lineage>
</organism>
<dbReference type="NCBIfam" id="TIGR01976">
    <property type="entry name" value="am_tr_V_VC1184"/>
    <property type="match status" value="1"/>
</dbReference>
<dbReference type="EMBL" id="KF900508">
    <property type="protein sequence ID" value="AIE97470.1"/>
    <property type="molecule type" value="Genomic_DNA"/>
</dbReference>
<dbReference type="InterPro" id="IPR015421">
    <property type="entry name" value="PyrdxlP-dep_Trfase_major"/>
</dbReference>
<dbReference type="PANTHER" id="PTHR43586">
    <property type="entry name" value="CYSTEINE DESULFURASE"/>
    <property type="match status" value="1"/>
</dbReference>
<dbReference type="InterPro" id="IPR015422">
    <property type="entry name" value="PyrdxlP-dep_Trfase_small"/>
</dbReference>
<dbReference type="SUPFAM" id="SSF53383">
    <property type="entry name" value="PLP-dependent transferases"/>
    <property type="match status" value="1"/>
</dbReference>
<dbReference type="PANTHER" id="PTHR43586:SF21">
    <property type="entry name" value="PYRIDOXAL PHOSPHATE (PLP)-DEPENDENT ASPARTATE AMINOTRANSFERASE SUPERFAMILY"/>
    <property type="match status" value="1"/>
</dbReference>
<protein>
    <submittedName>
        <fullName evidence="2">Cysteine desulfurase related protein</fullName>
    </submittedName>
</protein>
<evidence type="ECO:0000313" key="2">
    <source>
        <dbReference type="EMBL" id="AIE97470.1"/>
    </source>
</evidence>
<dbReference type="InterPro" id="IPR015424">
    <property type="entry name" value="PyrdxlP-dep_Trfase"/>
</dbReference>